<organism evidence="2 3">
    <name type="scientific">Micropruina glycogenica</name>
    <dbReference type="NCBI Taxonomy" id="75385"/>
    <lineage>
        <taxon>Bacteria</taxon>
        <taxon>Bacillati</taxon>
        <taxon>Actinomycetota</taxon>
        <taxon>Actinomycetes</taxon>
        <taxon>Propionibacteriales</taxon>
        <taxon>Nocardioidaceae</taxon>
        <taxon>Micropruina</taxon>
    </lineage>
</organism>
<evidence type="ECO:0000313" key="2">
    <source>
        <dbReference type="EMBL" id="SPD86741.1"/>
    </source>
</evidence>
<dbReference type="KEGG" id="mgg:MPLG2_1705"/>
<gene>
    <name evidence="2" type="ORF">MPLG2_1705</name>
</gene>
<sequence length="68" mass="6911">MSVDHPTIGRNLTTLRADRSAQTPDGLGGAASVGGRAPPKIPISEPEEPHANPSQPAGGTPRPRPPGL</sequence>
<evidence type="ECO:0000313" key="3">
    <source>
        <dbReference type="Proteomes" id="UP000238164"/>
    </source>
</evidence>
<dbReference type="AlphaFoldDB" id="A0A2N9JF35"/>
<dbReference type="EMBL" id="LT985188">
    <property type="protein sequence ID" value="SPD86741.1"/>
    <property type="molecule type" value="Genomic_DNA"/>
</dbReference>
<accession>A0A2N9JF35</accession>
<evidence type="ECO:0000256" key="1">
    <source>
        <dbReference type="SAM" id="MobiDB-lite"/>
    </source>
</evidence>
<proteinExistence type="predicted"/>
<reference evidence="2 3" key="1">
    <citation type="submission" date="2018-02" db="EMBL/GenBank/DDBJ databases">
        <authorList>
            <person name="Cohen D.B."/>
            <person name="Kent A.D."/>
        </authorList>
    </citation>
    <scope>NUCLEOTIDE SEQUENCE [LARGE SCALE GENOMIC DNA]</scope>
    <source>
        <strain evidence="2">1</strain>
    </source>
</reference>
<protein>
    <submittedName>
        <fullName evidence="2">Uncharacterized protein</fullName>
    </submittedName>
</protein>
<name>A0A2N9JF35_9ACTN</name>
<feature type="region of interest" description="Disordered" evidence="1">
    <location>
        <begin position="1"/>
        <end position="68"/>
    </location>
</feature>
<dbReference type="Proteomes" id="UP000238164">
    <property type="component" value="Chromosome 1"/>
</dbReference>
<keyword evidence="3" id="KW-1185">Reference proteome</keyword>